<reference evidence="1" key="1">
    <citation type="submission" date="2020-03" db="EMBL/GenBank/DDBJ databases">
        <title>The deep terrestrial virosphere.</title>
        <authorList>
            <person name="Holmfeldt K."/>
            <person name="Nilsson E."/>
            <person name="Simone D."/>
            <person name="Lopez-Fernandez M."/>
            <person name="Wu X."/>
            <person name="de Brujin I."/>
            <person name="Lundin D."/>
            <person name="Andersson A."/>
            <person name="Bertilsson S."/>
            <person name="Dopson M."/>
        </authorList>
    </citation>
    <scope>NUCLEOTIDE SEQUENCE</scope>
    <source>
        <strain evidence="1">TM448A04287</strain>
    </source>
</reference>
<dbReference type="AlphaFoldDB" id="A0A6H2A2V9"/>
<sequence>MNCGECRWYGTPSDPDREHCSVCGVRRCASDPACPPVIALAEAEAALARRDAAIALALAELDNLRTPGLSYLASVVEAARVLREATEKEVVP</sequence>
<gene>
    <name evidence="1" type="ORF">TM448A04287_0007</name>
</gene>
<evidence type="ECO:0000313" key="1">
    <source>
        <dbReference type="EMBL" id="QJA54069.1"/>
    </source>
</evidence>
<organism evidence="1">
    <name type="scientific">viral metagenome</name>
    <dbReference type="NCBI Taxonomy" id="1070528"/>
    <lineage>
        <taxon>unclassified sequences</taxon>
        <taxon>metagenomes</taxon>
        <taxon>organismal metagenomes</taxon>
    </lineage>
</organism>
<accession>A0A6H2A2V9</accession>
<protein>
    <submittedName>
        <fullName evidence="1">Uncharacterized protein</fullName>
    </submittedName>
</protein>
<proteinExistence type="predicted"/>
<name>A0A6H2A2V9_9ZZZZ</name>
<dbReference type="EMBL" id="MT144474">
    <property type="protein sequence ID" value="QJA54069.1"/>
    <property type="molecule type" value="Genomic_DNA"/>
</dbReference>